<dbReference type="InterPro" id="IPR002735">
    <property type="entry name" value="Transl_init_fac_IF2/IF5_dom"/>
</dbReference>
<comment type="similarity">
    <text evidence="1">Belongs to the eIF-2-beta/eIF-5 family.</text>
</comment>
<evidence type="ECO:0000313" key="6">
    <source>
        <dbReference type="Proteomes" id="UP001321479"/>
    </source>
</evidence>
<evidence type="ECO:0000256" key="3">
    <source>
        <dbReference type="ARBA" id="ARBA00022917"/>
    </source>
</evidence>
<dbReference type="Gene3D" id="3.30.30.170">
    <property type="match status" value="1"/>
</dbReference>
<dbReference type="InterPro" id="IPR045196">
    <property type="entry name" value="IF2/IF5"/>
</dbReference>
<dbReference type="Proteomes" id="UP001321479">
    <property type="component" value="Segment"/>
</dbReference>
<sequence>MELSYTYEDLLTKLTNSKTSDDIYKKVNLPSVNVSQKNRSSIIANFNKFPIKLNRDPTDIAKFFKEETGITNSINERGQLIIQGSLSANKCESIIRNYISKFVMCRQCKSTISIIMKDNGLNYLVCKQCQAKTSLGKF</sequence>
<name>A0ABM7NSR4_9VIRU</name>
<dbReference type="SUPFAM" id="SSF100966">
    <property type="entry name" value="Translation initiation factor 2 beta, aIF2beta, N-terminal domain"/>
    <property type="match status" value="1"/>
</dbReference>
<dbReference type="EMBL" id="AP024483">
    <property type="protein sequence ID" value="BCS83151.1"/>
    <property type="molecule type" value="Genomic_DNA"/>
</dbReference>
<reference evidence="5 6" key="1">
    <citation type="submission" date="2021-02" db="EMBL/GenBank/DDBJ databases">
        <title>Cotonvirus japonicus, which uses Golgi apparatus of host cells for its virion factory, phylogenetically links tailed tupanvirus and icosahedral mimivirus.</title>
        <authorList>
            <person name="Takahashi H."/>
            <person name="Fukaya S."/>
            <person name="Song C."/>
            <person name="Murata K."/>
            <person name="Takemura M."/>
        </authorList>
    </citation>
    <scope>NUCLEOTIDE SEQUENCE [LARGE SCALE GENOMIC DNA]</scope>
</reference>
<organism evidence="5 6">
    <name type="scientific">Cotonvirus japonicus</name>
    <dbReference type="NCBI Taxonomy" id="2811091"/>
    <lineage>
        <taxon>Viruses</taxon>
        <taxon>Varidnaviria</taxon>
        <taxon>Bamfordvirae</taxon>
        <taxon>Nucleocytoviricota</taxon>
        <taxon>Megaviricetes</taxon>
        <taxon>Imitervirales</taxon>
        <taxon>Mimiviridae</taxon>
        <taxon>Megamimivirinae</taxon>
        <taxon>Cotonvirus</taxon>
        <taxon>Cotonvirus japonicum</taxon>
    </lineage>
</organism>
<dbReference type="PANTHER" id="PTHR23001">
    <property type="entry name" value="EUKARYOTIC TRANSLATION INITIATION FACTOR"/>
    <property type="match status" value="1"/>
</dbReference>
<keyword evidence="6" id="KW-1185">Reference proteome</keyword>
<evidence type="ECO:0000259" key="4">
    <source>
        <dbReference type="SMART" id="SM00653"/>
    </source>
</evidence>
<dbReference type="PANTHER" id="PTHR23001:SF3">
    <property type="entry name" value="EUKARYOTIC TRANSLATION INITIATION FACTOR 2 SUBUNIT 2"/>
    <property type="match status" value="1"/>
</dbReference>
<evidence type="ECO:0000313" key="5">
    <source>
        <dbReference type="EMBL" id="BCS83151.1"/>
    </source>
</evidence>
<protein>
    <submittedName>
        <fullName evidence="5">Eukaryotic translation initiation factor 2 subunit beta</fullName>
    </submittedName>
</protein>
<accession>A0ABM7NSR4</accession>
<dbReference type="Pfam" id="PF01873">
    <property type="entry name" value="eIF-5_eIF-2B"/>
    <property type="match status" value="1"/>
</dbReference>
<keyword evidence="3" id="KW-0648">Protein biosynthesis</keyword>
<dbReference type="SMART" id="SM00653">
    <property type="entry name" value="eIF2B_5"/>
    <property type="match status" value="1"/>
</dbReference>
<feature type="domain" description="Translation initiation factor IF2/IF5" evidence="4">
    <location>
        <begin position="24"/>
        <end position="132"/>
    </location>
</feature>
<keyword evidence="2 5" id="KW-0396">Initiation factor</keyword>
<evidence type="ECO:0000256" key="1">
    <source>
        <dbReference type="ARBA" id="ARBA00010397"/>
    </source>
</evidence>
<evidence type="ECO:0000256" key="2">
    <source>
        <dbReference type="ARBA" id="ARBA00022540"/>
    </source>
</evidence>
<dbReference type="SUPFAM" id="SSF75689">
    <property type="entry name" value="Zinc-binding domain of translation initiation factor 2 beta"/>
    <property type="match status" value="1"/>
</dbReference>
<dbReference type="InterPro" id="IPR016189">
    <property type="entry name" value="Transl_init_fac_IF2/IF5_N"/>
</dbReference>
<dbReference type="RefSeq" id="YP_010841759.1">
    <property type="nucleotide sequence ID" value="NC_079139.1"/>
</dbReference>
<dbReference type="InterPro" id="IPR016190">
    <property type="entry name" value="Transl_init_fac_IF2/IF5_Zn-bd"/>
</dbReference>
<dbReference type="GeneID" id="80558356"/>
<proteinExistence type="inferred from homology"/>